<evidence type="ECO:0000313" key="3">
    <source>
        <dbReference type="Proteomes" id="UP000095192"/>
    </source>
</evidence>
<feature type="region of interest" description="Disordered" evidence="1">
    <location>
        <begin position="134"/>
        <end position="169"/>
    </location>
</feature>
<feature type="compositionally biased region" description="Low complexity" evidence="1">
    <location>
        <begin position="149"/>
        <end position="169"/>
    </location>
</feature>
<organism evidence="2 3">
    <name type="scientific">Cyclospora cayetanensis</name>
    <dbReference type="NCBI Taxonomy" id="88456"/>
    <lineage>
        <taxon>Eukaryota</taxon>
        <taxon>Sar</taxon>
        <taxon>Alveolata</taxon>
        <taxon>Apicomplexa</taxon>
        <taxon>Conoidasida</taxon>
        <taxon>Coccidia</taxon>
        <taxon>Eucoccidiorida</taxon>
        <taxon>Eimeriorina</taxon>
        <taxon>Eimeriidae</taxon>
        <taxon>Cyclospora</taxon>
    </lineage>
</organism>
<dbReference type="VEuPathDB" id="ToxoDB:cyc_08662"/>
<dbReference type="AlphaFoldDB" id="A0A1D3D6K7"/>
<keyword evidence="3" id="KW-1185">Reference proteome</keyword>
<dbReference type="Proteomes" id="UP000095192">
    <property type="component" value="Unassembled WGS sequence"/>
</dbReference>
<comment type="caution">
    <text evidence="2">The sequence shown here is derived from an EMBL/GenBank/DDBJ whole genome shotgun (WGS) entry which is preliminary data.</text>
</comment>
<sequence>MRHAVLSCIVLSLSQRNGASFRAVAADMQRENRQLVQLLQQQHQETAAGDCLQGNSVVAKLQQSVRSSKAKAKQNAADAAAAATVSLPENASSPLKVVAAALDCAAVNARLNKELTSRQLQLYLDRYATAPQQHAAAAADTAPTPPGAASPTTTPLSPRQQQQPPSVQQQLLLRQQHQFATAAKATLPAAAAAESTVKLLAALRPTSAAAADRRF</sequence>
<accession>A0A1D3D6K7</accession>
<dbReference type="EMBL" id="JROU02000518">
    <property type="protein sequence ID" value="OEH79079.1"/>
    <property type="molecule type" value="Genomic_DNA"/>
</dbReference>
<evidence type="ECO:0000256" key="1">
    <source>
        <dbReference type="SAM" id="MobiDB-lite"/>
    </source>
</evidence>
<protein>
    <submittedName>
        <fullName evidence="2">P-type ATPase related protein</fullName>
    </submittedName>
</protein>
<reference evidence="2 3" key="1">
    <citation type="journal article" date="2016" name="BMC Genomics">
        <title>Comparative genomics reveals Cyclospora cayetanensis possesses coccidia-like metabolism and invasion components but unique surface antigens.</title>
        <authorList>
            <person name="Liu S."/>
            <person name="Wang L."/>
            <person name="Zheng H."/>
            <person name="Xu Z."/>
            <person name="Roellig D.M."/>
            <person name="Li N."/>
            <person name="Frace M.A."/>
            <person name="Tang K."/>
            <person name="Arrowood M.J."/>
            <person name="Moss D.M."/>
            <person name="Zhang L."/>
            <person name="Feng Y."/>
            <person name="Xiao L."/>
        </authorList>
    </citation>
    <scope>NUCLEOTIDE SEQUENCE [LARGE SCALE GENOMIC DNA]</scope>
    <source>
        <strain evidence="2 3">CHN_HEN01</strain>
    </source>
</reference>
<proteinExistence type="predicted"/>
<dbReference type="InParanoid" id="A0A1D3D6K7"/>
<name>A0A1D3D6K7_9EIME</name>
<evidence type="ECO:0000313" key="2">
    <source>
        <dbReference type="EMBL" id="OEH79079.1"/>
    </source>
</evidence>
<gene>
    <name evidence="2" type="ORF">cyc_08662</name>
</gene>